<organism evidence="3 4">
    <name type="scientific">Clostridium botulinum B2 450</name>
    <dbReference type="NCBI Taxonomy" id="1379739"/>
    <lineage>
        <taxon>Bacteria</taxon>
        <taxon>Bacillati</taxon>
        <taxon>Bacillota</taxon>
        <taxon>Clostridia</taxon>
        <taxon>Eubacteriales</taxon>
        <taxon>Clostridiaceae</taxon>
        <taxon>Clostridium</taxon>
    </lineage>
</organism>
<dbReference type="PATRIC" id="fig|1379739.3.peg.3854"/>
<dbReference type="NCBIfam" id="NF005320">
    <property type="entry name" value="PRK06851.1-6"/>
    <property type="match status" value="1"/>
</dbReference>
<comment type="caution">
    <text evidence="3">The sequence shown here is derived from an EMBL/GenBank/DDBJ whole genome shotgun (WGS) entry which is preliminary data.</text>
</comment>
<keyword evidence="1" id="KW-0677">Repeat</keyword>
<evidence type="ECO:0000313" key="4">
    <source>
        <dbReference type="Proteomes" id="UP000032250"/>
    </source>
</evidence>
<dbReference type="EMBL" id="JXSU01000008">
    <property type="protein sequence ID" value="KIS22230.1"/>
    <property type="molecule type" value="Genomic_DNA"/>
</dbReference>
<accession>A0A0D1BPS2</accession>
<dbReference type="AlphaFoldDB" id="A0A0D1BPS2"/>
<dbReference type="Pfam" id="PF24883">
    <property type="entry name" value="NPHP3_N"/>
    <property type="match status" value="1"/>
</dbReference>
<dbReference type="SUPFAM" id="SSF52540">
    <property type="entry name" value="P-loop containing nucleoside triphosphate hydrolases"/>
    <property type="match status" value="2"/>
</dbReference>
<evidence type="ECO:0000259" key="2">
    <source>
        <dbReference type="Pfam" id="PF24883"/>
    </source>
</evidence>
<sequence>MINPSKHFFAGGNTAEGFYSLFNNIIDINDANRIIYLKGGPGTGKSSLMKSIADFFIKSNYTVEFFHCSSDSNSLDSIRIKELKIAMVDGTAPHMLDPKVPGAIDKIINLGDLLDENKLKKHKNEIIKISNEISETFKRTYRYLNAAKTIHEDWSILNCRAKNYDNLYKLEKELKNNLFKENISNDSRGKKRHLFISAISPEGIVSHTDSVYIGIKDIYVLNGAPGTGKTEILNSISNEAINRGFLVEYYHNPLIPNMLEHIVIPDLNSAIVTSNEINKQFLDGEQIYMDNLLDLSILNSNRTKINEDKELFYTLINKATDILHSEKSLHDDLEKYYVNNMDFSKIPQIRESIIEDFLSFKTN</sequence>
<dbReference type="Gene3D" id="3.40.50.300">
    <property type="entry name" value="P-loop containing nucleotide triphosphate hydrolases"/>
    <property type="match status" value="1"/>
</dbReference>
<dbReference type="RefSeq" id="WP_042384174.1">
    <property type="nucleotide sequence ID" value="NZ_JXSU01000008.1"/>
</dbReference>
<gene>
    <name evidence="3" type="ORF">N495_17385</name>
</gene>
<dbReference type="InterPro" id="IPR027417">
    <property type="entry name" value="P-loop_NTPase"/>
</dbReference>
<protein>
    <submittedName>
        <fullName evidence="3">ATPase</fullName>
    </submittedName>
</protein>
<dbReference type="InterPro" id="IPR056884">
    <property type="entry name" value="NPHP3-like_N"/>
</dbReference>
<dbReference type="Proteomes" id="UP000032250">
    <property type="component" value="Unassembled WGS sequence"/>
</dbReference>
<proteinExistence type="predicted"/>
<reference evidence="3 4" key="1">
    <citation type="submission" date="2014-06" db="EMBL/GenBank/DDBJ databases">
        <title>Genome characterization of distinct group I Clostridium botulinum lineages.</title>
        <authorList>
            <person name="Giordani F."/>
            <person name="Anselmo A."/>
            <person name="Fillo S."/>
            <person name="Palozzi A.M."/>
            <person name="Fortunato A."/>
            <person name="Gentile B."/>
            <person name="Ciammaruconi A."/>
            <person name="Anniballi F."/>
            <person name="De Medici D."/>
            <person name="Lista F."/>
        </authorList>
    </citation>
    <scope>NUCLEOTIDE SEQUENCE [LARGE SCALE GENOMIC DNA]</scope>
    <source>
        <strain evidence="3 4">B2 450</strain>
    </source>
</reference>
<feature type="domain" description="Nephrocystin 3-like N-terminal" evidence="2">
    <location>
        <begin position="22"/>
        <end position="78"/>
    </location>
</feature>
<evidence type="ECO:0000256" key="1">
    <source>
        <dbReference type="ARBA" id="ARBA00022737"/>
    </source>
</evidence>
<evidence type="ECO:0000313" key="3">
    <source>
        <dbReference type="EMBL" id="KIS22230.1"/>
    </source>
</evidence>
<dbReference type="OrthoDB" id="9781752at2"/>
<dbReference type="HOGENOM" id="CLU_063820_0_0_9"/>
<name>A0A0D1BPS2_CLOBO</name>